<organism evidence="1">
    <name type="scientific">viral metagenome</name>
    <dbReference type="NCBI Taxonomy" id="1070528"/>
    <lineage>
        <taxon>unclassified sequences</taxon>
        <taxon>metagenomes</taxon>
        <taxon>organismal metagenomes</taxon>
    </lineage>
</organism>
<evidence type="ECO:0000313" key="1">
    <source>
        <dbReference type="EMBL" id="QHU11720.1"/>
    </source>
</evidence>
<dbReference type="EMBL" id="MN740788">
    <property type="protein sequence ID" value="QHU11720.1"/>
    <property type="molecule type" value="Genomic_DNA"/>
</dbReference>
<dbReference type="SUPFAM" id="SSF52266">
    <property type="entry name" value="SGNH hydrolase"/>
    <property type="match status" value="1"/>
</dbReference>
<reference evidence="1" key="1">
    <citation type="journal article" date="2020" name="Nature">
        <title>Giant virus diversity and host interactions through global metagenomics.</title>
        <authorList>
            <person name="Schulz F."/>
            <person name="Roux S."/>
            <person name="Paez-Espino D."/>
            <person name="Jungbluth S."/>
            <person name="Walsh D.A."/>
            <person name="Denef V.J."/>
            <person name="McMahon K.D."/>
            <person name="Konstantinidis K.T."/>
            <person name="Eloe-Fadrosh E.A."/>
            <person name="Kyrpides N.C."/>
            <person name="Woyke T."/>
        </authorList>
    </citation>
    <scope>NUCLEOTIDE SEQUENCE</scope>
    <source>
        <strain evidence="1">GVMAG-S-1101169-75</strain>
    </source>
</reference>
<accession>A0A6C0K4I8</accession>
<evidence type="ECO:0008006" key="2">
    <source>
        <dbReference type="Google" id="ProtNLM"/>
    </source>
</evidence>
<name>A0A6C0K4I8_9ZZZZ</name>
<protein>
    <recommendedName>
        <fullName evidence="2">Sialate O-acetylesterase domain-containing protein</fullName>
    </recommendedName>
</protein>
<proteinExistence type="predicted"/>
<dbReference type="AlphaFoldDB" id="A0A6C0K4I8"/>
<sequence>MKYPIVFSLGSCRLLCCFDPKIQSKAGLFCRSLHHFNLEFRGGQNFLGKLHTARQHLTTLKFLMGDVTLSDKDQHKLFSMSCPNGWSNDYCSKDPDYDYSQAVQNLRTQLHTHCDIFLFEICSMKNALQHEGGLPIQEEIEGHNPSLYRTKSVEECREDIIQLIEYVNKKFSSPTIILVGHIRNWIFNNDHPYLDDREQIYQLLVQMDRKYENVSCVDPAAFLQKKDLSDDWHYDPDGSAFPTVYRTLYSLFPSPSQ</sequence>